<dbReference type="Pfam" id="PF00931">
    <property type="entry name" value="NB-ARC"/>
    <property type="match status" value="1"/>
</dbReference>
<evidence type="ECO:0000313" key="5">
    <source>
        <dbReference type="Proteomes" id="UP000010367"/>
    </source>
</evidence>
<gene>
    <name evidence="4" type="ORF">Oscil6304_2375</name>
</gene>
<dbReference type="KEGG" id="oac:Oscil6304_2375"/>
<dbReference type="PRINTS" id="PR00364">
    <property type="entry name" value="DISEASERSIST"/>
</dbReference>
<dbReference type="InterPro" id="IPR052026">
    <property type="entry name" value="ExeA_AAA_ATPase_DNA-bind"/>
</dbReference>
<reference evidence="4 5" key="1">
    <citation type="submission" date="2012-06" db="EMBL/GenBank/DDBJ databases">
        <title>Finished chromosome of genome of Oscillatoria acuminata PCC 6304.</title>
        <authorList>
            <consortium name="US DOE Joint Genome Institute"/>
            <person name="Gugger M."/>
            <person name="Coursin T."/>
            <person name="Rippka R."/>
            <person name="Tandeau De Marsac N."/>
            <person name="Huntemann M."/>
            <person name="Wei C.-L."/>
            <person name="Han J."/>
            <person name="Detter J.C."/>
            <person name="Han C."/>
            <person name="Tapia R."/>
            <person name="Davenport K."/>
            <person name="Daligault H."/>
            <person name="Erkkila T."/>
            <person name="Gu W."/>
            <person name="Munk A.C.C."/>
            <person name="Teshima H."/>
            <person name="Xu Y."/>
            <person name="Chain P."/>
            <person name="Chen A."/>
            <person name="Krypides N."/>
            <person name="Mavromatis K."/>
            <person name="Markowitz V."/>
            <person name="Szeto E."/>
            <person name="Ivanova N."/>
            <person name="Mikhailova N."/>
            <person name="Ovchinnikova G."/>
            <person name="Pagani I."/>
            <person name="Pati A."/>
            <person name="Goodwin L."/>
            <person name="Peters L."/>
            <person name="Pitluck S."/>
            <person name="Woyke T."/>
            <person name="Kerfeld C."/>
        </authorList>
    </citation>
    <scope>NUCLEOTIDE SEQUENCE [LARGE SCALE GENOMIC DNA]</scope>
    <source>
        <strain evidence="4 5">PCC 6304</strain>
    </source>
</reference>
<feature type="domain" description="vWA-MoxR associated protein N-terminal HTH" evidence="3">
    <location>
        <begin position="1"/>
        <end position="82"/>
    </location>
</feature>
<dbReference type="PATRIC" id="fig|56110.3.peg.2825"/>
<sequence>MEIQDALHWTDNLIFDQTGKHLASLHRAILLGAWEGKGYQDIAQEYHCSGDHVKKSASELWKLLSELLGEDVKKKNVRSLIENGIFYSFNTKILNVGNSHNVYNTLYKFSKNPKTRSPNGTPDADSAPRHDLSQAPEYHRLYNRTDELATLKHWILTENSRIVTLTGLSGIGKTALARQLVEHIKDKFDRILWRSHRKLPNLNILQSHIIEFLAPSPPSKNPSIIQYLHSRNSLLDHLRNHRCLIILDDFQAVFNPGELVGNYRAEYQNYGQLLYEIGRFSHQSCLVLLSWEQPLEIAALELENPYCKTLPVLGLGQDATKILRKRKLKDERKWSDLIQLYGGNPLWLNIMASTILELFNGSVQQFLSYPSLFLGDLEPLLKKHYERLCESEKVLLEWLANEDKTVTLSQKPQDLLSDEAFLKGIQSLNRRNLLETSSGFTLQPVIKQYIQNLVQSGH</sequence>
<dbReference type="AlphaFoldDB" id="K9THX3"/>
<dbReference type="GO" id="GO:0043531">
    <property type="term" value="F:ADP binding"/>
    <property type="evidence" value="ECO:0007669"/>
    <property type="project" value="InterPro"/>
</dbReference>
<dbReference type="InterPro" id="IPR027417">
    <property type="entry name" value="P-loop_NTPase"/>
</dbReference>
<dbReference type="InParanoid" id="K9THX3"/>
<organism evidence="4 5">
    <name type="scientific">Oscillatoria acuminata PCC 6304</name>
    <dbReference type="NCBI Taxonomy" id="56110"/>
    <lineage>
        <taxon>Bacteria</taxon>
        <taxon>Bacillati</taxon>
        <taxon>Cyanobacteriota</taxon>
        <taxon>Cyanophyceae</taxon>
        <taxon>Oscillatoriophycideae</taxon>
        <taxon>Oscillatoriales</taxon>
        <taxon>Oscillatoriaceae</taxon>
        <taxon>Oscillatoria</taxon>
    </lineage>
</organism>
<feature type="domain" description="NB-ARC" evidence="2">
    <location>
        <begin position="146"/>
        <end position="249"/>
    </location>
</feature>
<dbReference type="OrthoDB" id="467194at2"/>
<dbReference type="Gene3D" id="3.40.50.300">
    <property type="entry name" value="P-loop containing nucleotide triphosphate hydrolases"/>
    <property type="match status" value="1"/>
</dbReference>
<proteinExistence type="predicted"/>
<protein>
    <submittedName>
        <fullName evidence="4">NB-ARC domain-containing protein</fullName>
    </submittedName>
</protein>
<dbReference type="EMBL" id="CP003607">
    <property type="protein sequence ID" value="AFY82003.1"/>
    <property type="molecule type" value="Genomic_DNA"/>
</dbReference>
<evidence type="ECO:0000259" key="2">
    <source>
        <dbReference type="Pfam" id="PF00931"/>
    </source>
</evidence>
<dbReference type="Proteomes" id="UP000010367">
    <property type="component" value="Chromosome"/>
</dbReference>
<feature type="region of interest" description="Disordered" evidence="1">
    <location>
        <begin position="111"/>
        <end position="131"/>
    </location>
</feature>
<accession>K9THX3</accession>
<dbReference type="HOGENOM" id="CLU_025923_0_0_3"/>
<keyword evidence="5" id="KW-1185">Reference proteome</keyword>
<dbReference type="SUPFAM" id="SSF52540">
    <property type="entry name" value="P-loop containing nucleoside triphosphate hydrolases"/>
    <property type="match status" value="1"/>
</dbReference>
<evidence type="ECO:0000256" key="1">
    <source>
        <dbReference type="SAM" id="MobiDB-lite"/>
    </source>
</evidence>
<dbReference type="RefSeq" id="WP_015148645.1">
    <property type="nucleotide sequence ID" value="NC_019693.1"/>
</dbReference>
<name>K9THX3_9CYAN</name>
<dbReference type="Pfam" id="PF26355">
    <property type="entry name" value="HTH_VMAP-M9"/>
    <property type="match status" value="1"/>
</dbReference>
<evidence type="ECO:0000313" key="4">
    <source>
        <dbReference type="EMBL" id="AFY82003.1"/>
    </source>
</evidence>
<dbReference type="InterPro" id="IPR058651">
    <property type="entry name" value="HTH_VMAP-M9"/>
</dbReference>
<dbReference type="PANTHER" id="PTHR35894:SF1">
    <property type="entry name" value="PHOSPHORIBULOKINASE _ URIDINE KINASE FAMILY"/>
    <property type="match status" value="1"/>
</dbReference>
<dbReference type="PANTHER" id="PTHR35894">
    <property type="entry name" value="GENERAL SECRETION PATHWAY PROTEIN A-RELATED"/>
    <property type="match status" value="1"/>
</dbReference>
<dbReference type="STRING" id="56110.Oscil6304_2375"/>
<evidence type="ECO:0000259" key="3">
    <source>
        <dbReference type="Pfam" id="PF26355"/>
    </source>
</evidence>
<dbReference type="eggNOG" id="COG1474">
    <property type="taxonomic scope" value="Bacteria"/>
</dbReference>
<dbReference type="InterPro" id="IPR002182">
    <property type="entry name" value="NB-ARC"/>
</dbReference>